<dbReference type="Ensembl" id="ENSELUT00000056208.2">
    <property type="protein sequence ID" value="ENSELUP00000051989.1"/>
    <property type="gene ID" value="ENSELUG00000010699.3"/>
</dbReference>
<comment type="subcellular location">
    <subcellularLocation>
        <location evidence="12">Membrane</location>
        <location evidence="12">Coated pit</location>
    </subcellularLocation>
    <subcellularLocation>
        <location evidence="1">Membrane</location>
        <topology evidence="1">Single-pass type I membrane protein</topology>
    </subcellularLocation>
</comment>
<dbReference type="InterPro" id="IPR035914">
    <property type="entry name" value="Sperma_CUB_dom_sf"/>
</dbReference>
<dbReference type="AlphaFoldDB" id="A0A6Q2XDE2"/>
<reference evidence="17" key="3">
    <citation type="submission" date="2025-08" db="UniProtKB">
        <authorList>
            <consortium name="Ensembl"/>
        </authorList>
    </citation>
    <scope>IDENTIFICATION</scope>
</reference>
<evidence type="ECO:0000259" key="16">
    <source>
        <dbReference type="PROSITE" id="PS01180"/>
    </source>
</evidence>
<sequence length="876" mass="96534">MAYSNGISLWIYLHMAVVIFSGSAVCSRHNENIYVSGMSNACGDVAEQIRASSGVITSPGWPFEYPSSTNCSWTIRANPGEVITISFQDFEIQSSRRCGLDWISIGTYKNLDGYRACGSSIPAPYISSQDHVWIKFHSDDSMSGKGFRLSYITGKSEEISCNSNQFHCSNGKCIPESWKCNTMDECGDNSDEELCVQPNPSAAFSFQPCAFNQFPCLSRYTRVYTCLPETLKCDGSIDCQDLGDEIDCDVPTCGEWLRNFYGTFNSPNYPDFYPPGSNCTWLIDTGDHRKLILRFMDFKLDGTGYGDYVKVYDGLDENPRRLLRVLTAFDSRAPVAVVSSSGQLRVHFYADKINAARGFNVTYQVDGFCLPWEIPCGGNWGCHTEQQRCDGYWHCPNGRDEVNCSTCQEDEFPCSRNGACYPRSDRCNYQNRCPNGSDEKNCFFCQPGNFHCKNNRCVFESWVCDAQDDCGDGSDEESCPVIVPTRVITAAVIGSLICGLLLVIALGCTCKLYSLRMFERRSFETQLSRVEAELLRREAPPSYGQLIAQGLIPPVEDFPVCSGNQASVLENLRLAVRSQLGFTSIRLPTSGRHSNIWRRLFNFTRLRRSGSLALVSTDAEDNSSSNGGPAREPNRTGLHRGLLPLDSDDTDTESERREVPGAVGGLVSPLPVKIPLATAVEAIVSVSTSLTSTTPLPTGRDRNQARDSLAVETHSMETSGGEATELQCAVTGRCQLNSALSRVTRSLRWVRFSLGRSSGPLFGEIQNQSPLRNLEHGGGTREDEDDVELLIPVSDTASDTDSASETSRLLNLEVGLDQVVTRLSPPTSLRPARVSLGRDGLCEHCSMVHTAQIPDACLESTGKMETNSDDELLLLC</sequence>
<evidence type="ECO:0000313" key="17">
    <source>
        <dbReference type="Ensembl" id="ENSELUP00000051989.1"/>
    </source>
</evidence>
<feature type="disulfide bond" evidence="13">
    <location>
        <begin position="168"/>
        <end position="186"/>
    </location>
</feature>
<dbReference type="CDD" id="cd00112">
    <property type="entry name" value="LDLa"/>
    <property type="match status" value="4"/>
</dbReference>
<dbReference type="FunFam" id="4.10.400.10:FF:000040">
    <property type="entry name" value="low-density lipoprotein receptor-related protein 3"/>
    <property type="match status" value="1"/>
</dbReference>
<keyword evidence="5" id="KW-0677">Repeat</keyword>
<evidence type="ECO:0000256" key="8">
    <source>
        <dbReference type="ARBA" id="ARBA00023157"/>
    </source>
</evidence>
<feature type="disulfide bond" evidence="13">
    <location>
        <begin position="389"/>
        <end position="404"/>
    </location>
</feature>
<dbReference type="InterPro" id="IPR023415">
    <property type="entry name" value="LDLR_class-A_CS"/>
</dbReference>
<dbReference type="SUPFAM" id="SSF57424">
    <property type="entry name" value="LDL receptor-like module"/>
    <property type="match status" value="5"/>
</dbReference>
<dbReference type="CDD" id="cd00041">
    <property type="entry name" value="CUB"/>
    <property type="match status" value="2"/>
</dbReference>
<dbReference type="FunFam" id="4.10.400.10:FF:000003">
    <property type="entry name" value="Putative low-density lipoprotein receptor-related protein 12"/>
    <property type="match status" value="2"/>
</dbReference>
<feature type="signal peptide" evidence="15">
    <location>
        <begin position="1"/>
        <end position="24"/>
    </location>
</feature>
<dbReference type="FunFam" id="2.60.120.290:FF:000021">
    <property type="entry name" value="Low-density lipoprotein receptor-related protein 12"/>
    <property type="match status" value="1"/>
</dbReference>
<dbReference type="GeneTree" id="ENSGT00940000158307"/>
<dbReference type="PROSITE" id="PS50068">
    <property type="entry name" value="LDLRA_2"/>
    <property type="match status" value="5"/>
</dbReference>
<dbReference type="RefSeq" id="XP_010863592.1">
    <property type="nucleotide sequence ID" value="XM_010865290.3"/>
</dbReference>
<feature type="disulfide bond" evidence="13">
    <location>
        <begin position="161"/>
        <end position="173"/>
    </location>
</feature>
<reference evidence="18" key="1">
    <citation type="journal article" date="2014" name="PLoS ONE">
        <title>The genome and linkage map of the northern pike (Esox lucius): conserved synteny revealed between the salmonid sister group and the Neoteleostei.</title>
        <authorList>
            <person name="Rondeau E.B."/>
            <person name="Minkley D.R."/>
            <person name="Leong J.S."/>
            <person name="Messmer A.M."/>
            <person name="Jantzen J.R."/>
            <person name="von Schalburg K.R."/>
            <person name="Lemon C."/>
            <person name="Bird N.H."/>
            <person name="Koop B.F."/>
        </authorList>
    </citation>
    <scope>NUCLEOTIDE SEQUENCE</scope>
</reference>
<feature type="disulfide bond" evidence="13">
    <location>
        <begin position="180"/>
        <end position="195"/>
    </location>
</feature>
<proteinExistence type="predicted"/>
<protein>
    <recommendedName>
        <fullName evidence="16">CUB domain-containing protein</fullName>
    </recommendedName>
</protein>
<dbReference type="Gene3D" id="4.10.400.10">
    <property type="entry name" value="Low-density Lipoprotein Receptor"/>
    <property type="match status" value="5"/>
</dbReference>
<feature type="disulfide bond" evidence="13">
    <location>
        <begin position="427"/>
        <end position="442"/>
    </location>
</feature>
<keyword evidence="18" id="KW-1185">Reference proteome</keyword>
<dbReference type="GO" id="GO:0005905">
    <property type="term" value="C:clathrin-coated pit"/>
    <property type="evidence" value="ECO:0007669"/>
    <property type="project" value="UniProtKB-KW"/>
</dbReference>
<dbReference type="PROSITE" id="PS01209">
    <property type="entry name" value="LDLRA_1"/>
    <property type="match status" value="2"/>
</dbReference>
<dbReference type="FunCoup" id="A0A6Q2XDE2">
    <property type="interactions" value="1018"/>
</dbReference>
<dbReference type="InParanoid" id="A0A6Q2XDE2"/>
<evidence type="ECO:0000256" key="7">
    <source>
        <dbReference type="ARBA" id="ARBA00023136"/>
    </source>
</evidence>
<reference evidence="17" key="2">
    <citation type="submission" date="2020-02" db="EMBL/GenBank/DDBJ databases">
        <title>Esox lucius (northern pike) genome, fEsoLuc1, primary haplotype.</title>
        <authorList>
            <person name="Myers G."/>
            <person name="Karagic N."/>
            <person name="Meyer A."/>
            <person name="Pippel M."/>
            <person name="Reichard M."/>
            <person name="Winkler S."/>
            <person name="Tracey A."/>
            <person name="Sims Y."/>
            <person name="Howe K."/>
            <person name="Rhie A."/>
            <person name="Formenti G."/>
            <person name="Durbin R."/>
            <person name="Fedrigo O."/>
            <person name="Jarvis E.D."/>
        </authorList>
    </citation>
    <scope>NUCLEOTIDE SEQUENCE [LARGE SCALE GENOMIC DNA]</scope>
</reference>
<dbReference type="CTD" id="29967"/>
<feature type="region of interest" description="Disordered" evidence="14">
    <location>
        <begin position="616"/>
        <end position="659"/>
    </location>
</feature>
<feature type="disulfide bond" evidence="13">
    <location>
        <begin position="464"/>
        <end position="479"/>
    </location>
</feature>
<dbReference type="Bgee" id="ENSELUG00000010699">
    <property type="expression patterns" value="Expressed in embryo and 14 other cell types or tissues"/>
</dbReference>
<dbReference type="Gene3D" id="2.60.120.290">
    <property type="entry name" value="Spermadhesin, CUB domain"/>
    <property type="match status" value="2"/>
</dbReference>
<evidence type="ECO:0000256" key="10">
    <source>
        <dbReference type="ARBA" id="ARBA00023176"/>
    </source>
</evidence>
<feature type="disulfide bond" evidence="13">
    <location>
        <begin position="452"/>
        <end position="470"/>
    </location>
</feature>
<comment type="caution">
    <text evidence="13">Lacks conserved residue(s) required for the propagation of feature annotation.</text>
</comment>
<evidence type="ECO:0000313" key="18">
    <source>
        <dbReference type="Proteomes" id="UP000265140"/>
    </source>
</evidence>
<dbReference type="GO" id="GO:0006897">
    <property type="term" value="P:endocytosis"/>
    <property type="evidence" value="ECO:0007669"/>
    <property type="project" value="UniProtKB-KW"/>
</dbReference>
<accession>A0A6Q2XDE2</accession>
<dbReference type="PANTHER" id="PTHR24251:SF30">
    <property type="entry name" value="MEMBRANE FRIZZLED-RELATED PROTEIN"/>
    <property type="match status" value="1"/>
</dbReference>
<dbReference type="InterPro" id="IPR036055">
    <property type="entry name" value="LDL_receptor-like_sf"/>
</dbReference>
<dbReference type="SMART" id="SM00192">
    <property type="entry name" value="LDLa"/>
    <property type="match status" value="5"/>
</dbReference>
<evidence type="ECO:0000256" key="4">
    <source>
        <dbReference type="ARBA" id="ARBA00022729"/>
    </source>
</evidence>
<dbReference type="PRINTS" id="PR00261">
    <property type="entry name" value="LDLRECEPTOR"/>
</dbReference>
<feature type="disulfide bond" evidence="13">
    <location>
        <begin position="233"/>
        <end position="248"/>
    </location>
</feature>
<dbReference type="OMA" id="SWYIQAN"/>
<organism evidence="17 18">
    <name type="scientific">Esox lucius</name>
    <name type="common">Northern pike</name>
    <dbReference type="NCBI Taxonomy" id="8010"/>
    <lineage>
        <taxon>Eukaryota</taxon>
        <taxon>Metazoa</taxon>
        <taxon>Chordata</taxon>
        <taxon>Craniata</taxon>
        <taxon>Vertebrata</taxon>
        <taxon>Euteleostomi</taxon>
        <taxon>Actinopterygii</taxon>
        <taxon>Neopterygii</taxon>
        <taxon>Teleostei</taxon>
        <taxon>Protacanthopterygii</taxon>
        <taxon>Esociformes</taxon>
        <taxon>Esocidae</taxon>
        <taxon>Esox</taxon>
    </lineage>
</organism>
<evidence type="ECO:0000256" key="6">
    <source>
        <dbReference type="ARBA" id="ARBA00022989"/>
    </source>
</evidence>
<dbReference type="PROSITE" id="PS01180">
    <property type="entry name" value="CUB"/>
    <property type="match status" value="2"/>
</dbReference>
<feature type="disulfide bond" evidence="13">
    <location>
        <begin position="445"/>
        <end position="457"/>
    </location>
</feature>
<dbReference type="InterPro" id="IPR002172">
    <property type="entry name" value="LDrepeatLR_classA_rpt"/>
</dbReference>
<keyword evidence="6" id="KW-1133">Transmembrane helix</keyword>
<keyword evidence="9" id="KW-0675">Receptor</keyword>
<dbReference type="SMART" id="SM00042">
    <property type="entry name" value="CUB"/>
    <property type="match status" value="2"/>
</dbReference>
<evidence type="ECO:0000256" key="15">
    <source>
        <dbReference type="SAM" id="SignalP"/>
    </source>
</evidence>
<dbReference type="Pfam" id="PF00057">
    <property type="entry name" value="Ldl_recept_a"/>
    <property type="match status" value="4"/>
</dbReference>
<gene>
    <name evidence="17" type="primary">LRP12</name>
</gene>
<dbReference type="Proteomes" id="UP000265140">
    <property type="component" value="Chromosome 10"/>
</dbReference>
<evidence type="ECO:0000256" key="5">
    <source>
        <dbReference type="ARBA" id="ARBA00022737"/>
    </source>
</evidence>
<dbReference type="OrthoDB" id="10020456at2759"/>
<name>A0A6Q2XDE2_ESOLU</name>
<evidence type="ECO:0000256" key="1">
    <source>
        <dbReference type="ARBA" id="ARBA00004479"/>
    </source>
</evidence>
<evidence type="ECO:0000256" key="2">
    <source>
        <dbReference type="ARBA" id="ARBA00022583"/>
    </source>
</evidence>
<keyword evidence="8 13" id="KW-1015">Disulfide bond</keyword>
<dbReference type="Pfam" id="PF00431">
    <property type="entry name" value="CUB"/>
    <property type="match status" value="2"/>
</dbReference>
<evidence type="ECO:0000256" key="3">
    <source>
        <dbReference type="ARBA" id="ARBA00022692"/>
    </source>
</evidence>
<evidence type="ECO:0000256" key="14">
    <source>
        <dbReference type="SAM" id="MobiDB-lite"/>
    </source>
</evidence>
<dbReference type="InterPro" id="IPR000859">
    <property type="entry name" value="CUB_dom"/>
</dbReference>
<dbReference type="GeneID" id="105006656"/>
<keyword evidence="10" id="KW-0168">Coated pit</keyword>
<feature type="domain" description="CUB" evidence="16">
    <location>
        <begin position="253"/>
        <end position="366"/>
    </location>
</feature>
<keyword evidence="11" id="KW-0325">Glycoprotein</keyword>
<dbReference type="FunFam" id="4.10.400.10:FF:000063">
    <property type="entry name" value="low-density lipoprotein receptor-related protein 12"/>
    <property type="match status" value="1"/>
</dbReference>
<evidence type="ECO:0000256" key="12">
    <source>
        <dbReference type="ARBA" id="ARBA00037878"/>
    </source>
</evidence>
<evidence type="ECO:0000256" key="9">
    <source>
        <dbReference type="ARBA" id="ARBA00023170"/>
    </source>
</evidence>
<reference evidence="17" key="4">
    <citation type="submission" date="2025-09" db="UniProtKB">
        <authorList>
            <consortium name="Ensembl"/>
        </authorList>
    </citation>
    <scope>IDENTIFICATION</scope>
</reference>
<dbReference type="SUPFAM" id="SSF49854">
    <property type="entry name" value="Spermadhesin, CUB domain"/>
    <property type="match status" value="2"/>
</dbReference>
<dbReference type="PANTHER" id="PTHR24251">
    <property type="entry name" value="OVOCHYMASE-RELATED"/>
    <property type="match status" value="1"/>
</dbReference>
<dbReference type="KEGG" id="els:105006656"/>
<keyword evidence="3" id="KW-0812">Transmembrane</keyword>
<feature type="chain" id="PRO_5028251820" description="CUB domain-containing protein" evidence="15">
    <location>
        <begin position="25"/>
        <end position="876"/>
    </location>
</feature>
<keyword evidence="7" id="KW-0472">Membrane</keyword>
<keyword evidence="2" id="KW-0254">Endocytosis</keyword>
<evidence type="ECO:0000256" key="11">
    <source>
        <dbReference type="ARBA" id="ARBA00023180"/>
    </source>
</evidence>
<feature type="domain" description="CUB" evidence="16">
    <location>
        <begin position="42"/>
        <end position="154"/>
    </location>
</feature>
<evidence type="ECO:0000256" key="13">
    <source>
        <dbReference type="PROSITE-ProRule" id="PRU00124"/>
    </source>
</evidence>
<keyword evidence="4 15" id="KW-0732">Signal</keyword>